<protein>
    <submittedName>
        <fullName evidence="3">Unnamed protein product</fullName>
    </submittedName>
</protein>
<gene>
    <name evidence="3" type="ORF">Aory05_000080600</name>
</gene>
<dbReference type="Proteomes" id="UP001165189">
    <property type="component" value="Unassembled WGS sequence"/>
</dbReference>
<dbReference type="EMBL" id="BSYB01000003">
    <property type="protein sequence ID" value="GMG41618.1"/>
    <property type="molecule type" value="Genomic_DNA"/>
</dbReference>
<evidence type="ECO:0000256" key="1">
    <source>
        <dbReference type="SAM" id="SignalP"/>
    </source>
</evidence>
<feature type="signal peptide" evidence="1">
    <location>
        <begin position="1"/>
        <end position="19"/>
    </location>
</feature>
<name>A0ABQ6KC71_ASPOZ</name>
<keyword evidence="4" id="KW-1185">Reference proteome</keyword>
<sequence length="316" mass="35159">MWVLKAAIVSGLLLPPTLANRLYLPPVYHNGSVEVENFSVPGNLDGFKMKTPANTTSFDFWYFDAFSRNTSAAINVVFFNTGDFAANPHPLTVQISGTFDNVTDGVGYHDKNWGDASVITSPKYWDWGHASLGPYSLVWYDLLDYNNTEHVYAYISKNGNLMHNNCAEKAVEVRQWGANATYPPTSGIATNEGLTARFDLGGGQAFVANLTKEVIIHDQIVYARALGSVTGGIEGQEQYQGRGAYEEYVYGLLPRMRIRKDVVDPRVLWRMRSTTNQYRYHHVLDNLIPATENAKASPSVSGVFGVLGIRLFHFVC</sequence>
<dbReference type="InterPro" id="IPR057722">
    <property type="entry name" value="AsqO/PenF-like_C"/>
</dbReference>
<evidence type="ECO:0000313" key="4">
    <source>
        <dbReference type="Proteomes" id="UP001165189"/>
    </source>
</evidence>
<feature type="chain" id="PRO_5045950069" evidence="1">
    <location>
        <begin position="20"/>
        <end position="316"/>
    </location>
</feature>
<evidence type="ECO:0000313" key="3">
    <source>
        <dbReference type="EMBL" id="GMG41618.1"/>
    </source>
</evidence>
<accession>A0ABQ6KC71</accession>
<comment type="caution">
    <text evidence="3">The sequence shown here is derived from an EMBL/GenBank/DDBJ whole genome shotgun (WGS) entry which is preliminary data.</text>
</comment>
<keyword evidence="1" id="KW-0732">Signal</keyword>
<dbReference type="Pfam" id="PF25581">
    <property type="entry name" value="AsqO_C"/>
    <property type="match status" value="1"/>
</dbReference>
<organism evidence="3 4">
    <name type="scientific">Aspergillus oryzae var. brunneus</name>
    <dbReference type="NCBI Taxonomy" id="332754"/>
    <lineage>
        <taxon>Eukaryota</taxon>
        <taxon>Fungi</taxon>
        <taxon>Dikarya</taxon>
        <taxon>Ascomycota</taxon>
        <taxon>Pezizomycotina</taxon>
        <taxon>Eurotiomycetes</taxon>
        <taxon>Eurotiomycetidae</taxon>
        <taxon>Eurotiales</taxon>
        <taxon>Aspergillaceae</taxon>
        <taxon>Aspergillus</taxon>
        <taxon>Aspergillus subgen. Circumdati</taxon>
    </lineage>
</organism>
<proteinExistence type="predicted"/>
<dbReference type="SUPFAM" id="SSF159245">
    <property type="entry name" value="AttH-like"/>
    <property type="match status" value="1"/>
</dbReference>
<feature type="domain" description="AsqO/PenF-like C-terminal" evidence="2">
    <location>
        <begin position="120"/>
        <end position="247"/>
    </location>
</feature>
<reference evidence="3" key="1">
    <citation type="submission" date="2023-04" db="EMBL/GenBank/DDBJ databases">
        <title>Aspergillus oryzae var. brunneus NBRC 4377.</title>
        <authorList>
            <person name="Ichikawa N."/>
            <person name="Sato H."/>
            <person name="Tonouchi N."/>
        </authorList>
    </citation>
    <scope>NUCLEOTIDE SEQUENCE</scope>
    <source>
        <strain evidence="3">NBRC 4377</strain>
    </source>
</reference>
<evidence type="ECO:0000259" key="2">
    <source>
        <dbReference type="Pfam" id="PF25581"/>
    </source>
</evidence>